<evidence type="ECO:0000313" key="3">
    <source>
        <dbReference type="Proteomes" id="UP000236291"/>
    </source>
</evidence>
<feature type="compositionally biased region" description="Basic and acidic residues" evidence="1">
    <location>
        <begin position="1"/>
        <end position="10"/>
    </location>
</feature>
<comment type="caution">
    <text evidence="2">The sequence shown here is derived from an EMBL/GenBank/DDBJ whole genome shotgun (WGS) entry which is preliminary data.</text>
</comment>
<accession>A0A2K3MIC6</accession>
<proteinExistence type="predicted"/>
<evidence type="ECO:0000256" key="1">
    <source>
        <dbReference type="SAM" id="MobiDB-lite"/>
    </source>
</evidence>
<dbReference type="Proteomes" id="UP000236291">
    <property type="component" value="Unassembled WGS sequence"/>
</dbReference>
<name>A0A2K3MIC6_TRIPR</name>
<reference evidence="2 3" key="2">
    <citation type="journal article" date="2017" name="Front. Plant Sci.">
        <title>Gene Classification and Mining of Molecular Markers Useful in Red Clover (Trifolium pratense) Breeding.</title>
        <authorList>
            <person name="Istvanek J."/>
            <person name="Dluhosova J."/>
            <person name="Dluhos P."/>
            <person name="Patkova L."/>
            <person name="Nedelnik J."/>
            <person name="Repkova J."/>
        </authorList>
    </citation>
    <scope>NUCLEOTIDE SEQUENCE [LARGE SCALE GENOMIC DNA]</scope>
    <source>
        <strain evidence="3">cv. Tatra</strain>
        <tissue evidence="2">Young leaves</tissue>
    </source>
</reference>
<dbReference type="EMBL" id="ASHM01063189">
    <property type="protein sequence ID" value="PNX90543.1"/>
    <property type="molecule type" value="Genomic_DNA"/>
</dbReference>
<dbReference type="AlphaFoldDB" id="A0A2K3MIC6"/>
<feature type="region of interest" description="Disordered" evidence="1">
    <location>
        <begin position="1"/>
        <end position="26"/>
    </location>
</feature>
<gene>
    <name evidence="2" type="ORF">L195_g046668</name>
</gene>
<feature type="non-terminal residue" evidence="2">
    <location>
        <position position="71"/>
    </location>
</feature>
<organism evidence="2 3">
    <name type="scientific">Trifolium pratense</name>
    <name type="common">Red clover</name>
    <dbReference type="NCBI Taxonomy" id="57577"/>
    <lineage>
        <taxon>Eukaryota</taxon>
        <taxon>Viridiplantae</taxon>
        <taxon>Streptophyta</taxon>
        <taxon>Embryophyta</taxon>
        <taxon>Tracheophyta</taxon>
        <taxon>Spermatophyta</taxon>
        <taxon>Magnoliopsida</taxon>
        <taxon>eudicotyledons</taxon>
        <taxon>Gunneridae</taxon>
        <taxon>Pentapetalae</taxon>
        <taxon>rosids</taxon>
        <taxon>fabids</taxon>
        <taxon>Fabales</taxon>
        <taxon>Fabaceae</taxon>
        <taxon>Papilionoideae</taxon>
        <taxon>50 kb inversion clade</taxon>
        <taxon>NPAAA clade</taxon>
        <taxon>Hologalegina</taxon>
        <taxon>IRL clade</taxon>
        <taxon>Trifolieae</taxon>
        <taxon>Trifolium</taxon>
    </lineage>
</organism>
<protein>
    <submittedName>
        <fullName evidence="2">Uncharacterized protein</fullName>
    </submittedName>
</protein>
<sequence>MASSREDATFQRRRIRTAHSTSNATRKIMTTEASQPTNTTLQMLFQYKTEPAAVYMFHSSTSVRMSTEIVI</sequence>
<reference evidence="2 3" key="1">
    <citation type="journal article" date="2014" name="Am. J. Bot.">
        <title>Genome assembly and annotation for red clover (Trifolium pratense; Fabaceae).</title>
        <authorList>
            <person name="Istvanek J."/>
            <person name="Jaros M."/>
            <person name="Krenek A."/>
            <person name="Repkova J."/>
        </authorList>
    </citation>
    <scope>NUCLEOTIDE SEQUENCE [LARGE SCALE GENOMIC DNA]</scope>
    <source>
        <strain evidence="3">cv. Tatra</strain>
        <tissue evidence="2">Young leaves</tissue>
    </source>
</reference>
<evidence type="ECO:0000313" key="2">
    <source>
        <dbReference type="EMBL" id="PNX90543.1"/>
    </source>
</evidence>